<evidence type="ECO:0000313" key="2">
    <source>
        <dbReference type="Proteomes" id="UP001620626"/>
    </source>
</evidence>
<dbReference type="EMBL" id="JBICBT010000081">
    <property type="protein sequence ID" value="KAL3123954.1"/>
    <property type="molecule type" value="Genomic_DNA"/>
</dbReference>
<dbReference type="AlphaFoldDB" id="A0ABD2MC66"/>
<reference evidence="1 2" key="1">
    <citation type="submission" date="2024-10" db="EMBL/GenBank/DDBJ databases">
        <authorList>
            <person name="Kim D."/>
        </authorList>
    </citation>
    <scope>NUCLEOTIDE SEQUENCE [LARGE SCALE GENOMIC DNA]</scope>
    <source>
        <strain evidence="1">BH-2024</strain>
    </source>
</reference>
<gene>
    <name evidence="1" type="ORF">niasHT_003661</name>
</gene>
<keyword evidence="2" id="KW-1185">Reference proteome</keyword>
<evidence type="ECO:0000313" key="1">
    <source>
        <dbReference type="EMBL" id="KAL3123954.1"/>
    </source>
</evidence>
<dbReference type="Proteomes" id="UP001620626">
    <property type="component" value="Unassembled WGS sequence"/>
</dbReference>
<comment type="caution">
    <text evidence="1">The sequence shown here is derived from an EMBL/GenBank/DDBJ whole genome shotgun (WGS) entry which is preliminary data.</text>
</comment>
<organism evidence="1 2">
    <name type="scientific">Heterodera trifolii</name>
    <dbReference type="NCBI Taxonomy" id="157864"/>
    <lineage>
        <taxon>Eukaryota</taxon>
        <taxon>Metazoa</taxon>
        <taxon>Ecdysozoa</taxon>
        <taxon>Nematoda</taxon>
        <taxon>Chromadorea</taxon>
        <taxon>Rhabditida</taxon>
        <taxon>Tylenchina</taxon>
        <taxon>Tylenchomorpha</taxon>
        <taxon>Tylenchoidea</taxon>
        <taxon>Heteroderidae</taxon>
        <taxon>Heteroderinae</taxon>
        <taxon>Heterodera</taxon>
    </lineage>
</organism>
<accession>A0ABD2MC66</accession>
<sequence>MEPKDSLAQITVLVPDKFADDIASQISGNPFETASQVLDMLDAFEACFGRKGGGVGRWCERRGNAVVEPSQYFCAGSLTTKEFVFMPNDYIVRGSSIRDRVASFLRPGQTQRGVILITAKNDRGSDRLLYKCSEDPHGLYLSMQSSRPGHLLAGIKILRQRMMPSSAPVKRSFFLRAGTKKKRPLFKKRCDGLSSNSAI</sequence>
<proteinExistence type="predicted"/>
<name>A0ABD2MC66_9BILA</name>
<protein>
    <submittedName>
        <fullName evidence="1">Uncharacterized protein</fullName>
    </submittedName>
</protein>